<dbReference type="REBASE" id="51653">
    <property type="entry name" value="M.LmoFSLJ1ORFAP"/>
</dbReference>
<protein>
    <submittedName>
        <fullName evidence="1">Type II methyltransferase</fullName>
    </submittedName>
</protein>
<dbReference type="EMBL" id="JN235994">
    <property type="protein sequence ID" value="AEX63380.1"/>
    <property type="molecule type" value="Genomic_DNA"/>
</dbReference>
<keyword evidence="1" id="KW-0808">Transferase</keyword>
<evidence type="ECO:0000313" key="1">
    <source>
        <dbReference type="EMBL" id="AEX63380.1"/>
    </source>
</evidence>
<name>I6NME6_LISMN</name>
<sequence>MSLNIFSMFDGVGGFIVGLNDANEAIEKEIFRTMYSNQFEPSKKAQDAYEVGVYRFPE</sequence>
<proteinExistence type="predicted"/>
<organism evidence="1">
    <name type="scientific">Listeria monocytogenes</name>
    <dbReference type="NCBI Taxonomy" id="1639"/>
    <lineage>
        <taxon>Bacteria</taxon>
        <taxon>Bacillati</taxon>
        <taxon>Bacillota</taxon>
        <taxon>Bacilli</taxon>
        <taxon>Bacillales</taxon>
        <taxon>Listeriaceae</taxon>
        <taxon>Listeria</taxon>
    </lineage>
</organism>
<accession>I6NME6</accession>
<dbReference type="GO" id="GO:0032259">
    <property type="term" value="P:methylation"/>
    <property type="evidence" value="ECO:0007669"/>
    <property type="project" value="UniProtKB-KW"/>
</dbReference>
<dbReference type="AlphaFoldDB" id="I6NME6"/>
<dbReference type="GO" id="GO:0008168">
    <property type="term" value="F:methyltransferase activity"/>
    <property type="evidence" value="ECO:0007669"/>
    <property type="project" value="UniProtKB-KW"/>
</dbReference>
<reference evidence="1" key="1">
    <citation type="submission" date="2011-07" db="EMBL/GenBank/DDBJ databases">
        <title>Genetic Diversity of the Immigration Control Region of Listeria monocytogenes.</title>
        <authorList>
            <person name="Lee S."/>
            <person name="Ward T.J."/>
            <person name="Kathariou S."/>
        </authorList>
    </citation>
    <scope>NUCLEOTIDE SEQUENCE</scope>
    <source>
        <strain evidence="1">FSL J1-208</strain>
    </source>
</reference>
<keyword evidence="1" id="KW-0489">Methyltransferase</keyword>